<dbReference type="Proteomes" id="UP000564885">
    <property type="component" value="Unassembled WGS sequence"/>
</dbReference>
<keyword evidence="4" id="KW-0067">ATP-binding</keyword>
<keyword evidence="9" id="KW-1185">Reference proteome</keyword>
<evidence type="ECO:0000256" key="2">
    <source>
        <dbReference type="ARBA" id="ARBA00022741"/>
    </source>
</evidence>
<dbReference type="EMBL" id="JABEPP010000006">
    <property type="protein sequence ID" value="NNM74646.1"/>
    <property type="molecule type" value="Genomic_DNA"/>
</dbReference>
<dbReference type="AlphaFoldDB" id="A0A849I485"/>
<keyword evidence="1" id="KW-0808">Transferase</keyword>
<evidence type="ECO:0000256" key="5">
    <source>
        <dbReference type="SAM" id="MobiDB-lite"/>
    </source>
</evidence>
<dbReference type="SUPFAM" id="SSF56112">
    <property type="entry name" value="Protein kinase-like (PK-like)"/>
    <property type="match status" value="1"/>
</dbReference>
<feature type="compositionally biased region" description="Pro residues" evidence="5">
    <location>
        <begin position="367"/>
        <end position="380"/>
    </location>
</feature>
<dbReference type="PANTHER" id="PTHR43289">
    <property type="entry name" value="MITOGEN-ACTIVATED PROTEIN KINASE KINASE KINASE 20-RELATED"/>
    <property type="match status" value="1"/>
</dbReference>
<keyword evidence="6" id="KW-0472">Membrane</keyword>
<feature type="transmembrane region" description="Helical" evidence="6">
    <location>
        <begin position="292"/>
        <end position="313"/>
    </location>
</feature>
<dbReference type="GO" id="GO:0005524">
    <property type="term" value="F:ATP binding"/>
    <property type="evidence" value="ECO:0007669"/>
    <property type="project" value="UniProtKB-KW"/>
</dbReference>
<dbReference type="RefSeq" id="WP_171220108.1">
    <property type="nucleotide sequence ID" value="NZ_JABEPP010000006.1"/>
</dbReference>
<keyword evidence="8" id="KW-0723">Serine/threonine-protein kinase</keyword>
<feature type="region of interest" description="Disordered" evidence="5">
    <location>
        <begin position="323"/>
        <end position="409"/>
    </location>
</feature>
<feature type="compositionally biased region" description="Pro residues" evidence="5">
    <location>
        <begin position="389"/>
        <end position="399"/>
    </location>
</feature>
<gene>
    <name evidence="8" type="ORF">HJG44_19995</name>
</gene>
<protein>
    <submittedName>
        <fullName evidence="8">Serine/threonine protein kinase</fullName>
    </submittedName>
</protein>
<feature type="domain" description="Protein kinase" evidence="7">
    <location>
        <begin position="25"/>
        <end position="278"/>
    </location>
</feature>
<dbReference type="InterPro" id="IPR011009">
    <property type="entry name" value="Kinase-like_dom_sf"/>
</dbReference>
<evidence type="ECO:0000256" key="4">
    <source>
        <dbReference type="ARBA" id="ARBA00022840"/>
    </source>
</evidence>
<keyword evidence="2" id="KW-0547">Nucleotide-binding</keyword>
<evidence type="ECO:0000256" key="6">
    <source>
        <dbReference type="SAM" id="Phobius"/>
    </source>
</evidence>
<dbReference type="PROSITE" id="PS00109">
    <property type="entry name" value="PROTEIN_KINASE_TYR"/>
    <property type="match status" value="1"/>
</dbReference>
<evidence type="ECO:0000313" key="8">
    <source>
        <dbReference type="EMBL" id="NNM74646.1"/>
    </source>
</evidence>
<proteinExistence type="predicted"/>
<name>A0A849I485_9HYPH</name>
<evidence type="ECO:0000259" key="7">
    <source>
        <dbReference type="PROSITE" id="PS50011"/>
    </source>
</evidence>
<dbReference type="Gene3D" id="1.10.510.10">
    <property type="entry name" value="Transferase(Phosphotransferase) domain 1"/>
    <property type="match status" value="1"/>
</dbReference>
<dbReference type="InterPro" id="IPR000719">
    <property type="entry name" value="Prot_kinase_dom"/>
</dbReference>
<sequence>MTDETVIAPGPFSRITPGYRLNEIYEIDSLLATGGMGEVYRGHAIETGDEVAIKTIRPEFAQNAAALALFKREASALRNLYHEAIVRYFVFSIDRGLPYLAMEFVEGKSLSEFLQKGPLNLEQLRVLQKRLASGLQAAHELGIIHRDVSPDNIILPGENLARAKIIDFGIARSGQGEGTVIGSGFAGKFSYVSPEQLGLFGGNVTAQSDIYSLGLVLAEAALGKAIDMGHSHVDVIEKRRRVPDLTGVDPRFRPLLQRMLQPNPKDRPASMSEVVEWAPSGGRRGARGMKGLAIAAGVLLLLGGLGGAGYLLAPQLRQLVPGGGGAPAAMSGPGERMAGLPSASDASPGRSAEPAPPPDGGEALLPQAPPPRTEPQPEPPAEIANLPPAAAPAPPPPEMPRAAGPASPDQVASFLRDYTGGDCFFVAPIAIAAREARIEAFGASPTPFVEFDTAFQRNLGFEPEIGLRQVTSAQCPAVEFLARKATQRGSRAPRLTIQSDRLRSGQELRGSVDGKADANVELLLVADDGLVHSLGPFAKRSGDAINFSLRLEASSAGEKPQLVIAIASPRPLPSLKLSGPANADRFFRQLQDETSRGQVSGVATRYFKLGG</sequence>
<evidence type="ECO:0000256" key="3">
    <source>
        <dbReference type="ARBA" id="ARBA00022777"/>
    </source>
</evidence>
<comment type="caution">
    <text evidence="8">The sequence shown here is derived from an EMBL/GenBank/DDBJ whole genome shotgun (WGS) entry which is preliminary data.</text>
</comment>
<dbReference type="CDD" id="cd14014">
    <property type="entry name" value="STKc_PknB_like"/>
    <property type="match status" value="1"/>
</dbReference>
<keyword evidence="6" id="KW-1133">Transmembrane helix</keyword>
<organism evidence="8 9">
    <name type="scientific">Enterovirga aerilata</name>
    <dbReference type="NCBI Taxonomy" id="2730920"/>
    <lineage>
        <taxon>Bacteria</taxon>
        <taxon>Pseudomonadati</taxon>
        <taxon>Pseudomonadota</taxon>
        <taxon>Alphaproteobacteria</taxon>
        <taxon>Hyphomicrobiales</taxon>
        <taxon>Methylobacteriaceae</taxon>
        <taxon>Enterovirga</taxon>
    </lineage>
</organism>
<keyword evidence="3 8" id="KW-0418">Kinase</keyword>
<evidence type="ECO:0000256" key="1">
    <source>
        <dbReference type="ARBA" id="ARBA00022679"/>
    </source>
</evidence>
<dbReference type="GO" id="GO:0004674">
    <property type="term" value="F:protein serine/threonine kinase activity"/>
    <property type="evidence" value="ECO:0007669"/>
    <property type="project" value="UniProtKB-KW"/>
</dbReference>
<dbReference type="PROSITE" id="PS50011">
    <property type="entry name" value="PROTEIN_KINASE_DOM"/>
    <property type="match status" value="1"/>
</dbReference>
<keyword evidence="6" id="KW-0812">Transmembrane</keyword>
<dbReference type="Pfam" id="PF00069">
    <property type="entry name" value="Pkinase"/>
    <property type="match status" value="1"/>
</dbReference>
<reference evidence="8 9" key="1">
    <citation type="submission" date="2020-04" db="EMBL/GenBank/DDBJ databases">
        <title>Enterovirga sp. isolate from soil.</title>
        <authorList>
            <person name="Chea S."/>
            <person name="Kim D.-U."/>
        </authorList>
    </citation>
    <scope>NUCLEOTIDE SEQUENCE [LARGE SCALE GENOMIC DNA]</scope>
    <source>
        <strain evidence="8 9">DB1703</strain>
    </source>
</reference>
<dbReference type="Gene3D" id="3.30.200.20">
    <property type="entry name" value="Phosphorylase Kinase, domain 1"/>
    <property type="match status" value="1"/>
</dbReference>
<evidence type="ECO:0000313" key="9">
    <source>
        <dbReference type="Proteomes" id="UP000564885"/>
    </source>
</evidence>
<accession>A0A849I485</accession>
<dbReference type="InterPro" id="IPR008266">
    <property type="entry name" value="Tyr_kinase_AS"/>
</dbReference>
<dbReference type="PANTHER" id="PTHR43289:SF34">
    <property type="entry name" value="SERINE_THREONINE-PROTEIN KINASE YBDM-RELATED"/>
    <property type="match status" value="1"/>
</dbReference>